<dbReference type="Proteomes" id="UP000647017">
    <property type="component" value="Unassembled WGS sequence"/>
</dbReference>
<dbReference type="InterPro" id="IPR035068">
    <property type="entry name" value="TldD/PmbA_N"/>
</dbReference>
<evidence type="ECO:0008006" key="6">
    <source>
        <dbReference type="Google" id="ProtNLM"/>
    </source>
</evidence>
<dbReference type="Gene3D" id="3.30.2290.10">
    <property type="entry name" value="PmbA/TldD superfamily"/>
    <property type="match status" value="1"/>
</dbReference>
<dbReference type="InterPro" id="IPR045569">
    <property type="entry name" value="Metalloprtase-TldD/E_C"/>
</dbReference>
<comment type="similarity">
    <text evidence="1">Belongs to the peptidase U62 family.</text>
</comment>
<protein>
    <recommendedName>
        <fullName evidence="6">TldD/PmbA family protein</fullName>
    </recommendedName>
</protein>
<dbReference type="InterPro" id="IPR002510">
    <property type="entry name" value="Metalloprtase-TldD/E_N"/>
</dbReference>
<proteinExistence type="inferred from homology"/>
<dbReference type="SUPFAM" id="SSF111283">
    <property type="entry name" value="Putative modulator of DNA gyrase, PmbA/TldD"/>
    <property type="match status" value="1"/>
</dbReference>
<gene>
    <name evidence="4" type="ORF">Van01_36510</name>
</gene>
<feature type="domain" description="Metalloprotease TldD/E C-terminal" evidence="3">
    <location>
        <begin position="397"/>
        <end position="500"/>
    </location>
</feature>
<dbReference type="Pfam" id="PF01523">
    <property type="entry name" value="PmbA_TldD_1st"/>
    <property type="match status" value="1"/>
</dbReference>
<comment type="caution">
    <text evidence="4">The sequence shown here is derived from an EMBL/GenBank/DDBJ whole genome shotgun (WGS) entry which is preliminary data.</text>
</comment>
<evidence type="ECO:0000256" key="1">
    <source>
        <dbReference type="ARBA" id="ARBA00005836"/>
    </source>
</evidence>
<keyword evidence="5" id="KW-1185">Reference proteome</keyword>
<evidence type="ECO:0000259" key="3">
    <source>
        <dbReference type="Pfam" id="PF19289"/>
    </source>
</evidence>
<name>A0ABQ4HXT4_9ACTN</name>
<dbReference type="Pfam" id="PF19289">
    <property type="entry name" value="PmbA_TldD_3rd"/>
    <property type="match status" value="2"/>
</dbReference>
<feature type="domain" description="Metalloprotease TldD/E C-terminal" evidence="3">
    <location>
        <begin position="226"/>
        <end position="344"/>
    </location>
</feature>
<organism evidence="4 5">
    <name type="scientific">Micromonospora andamanensis</name>
    <dbReference type="NCBI Taxonomy" id="1287068"/>
    <lineage>
        <taxon>Bacteria</taxon>
        <taxon>Bacillati</taxon>
        <taxon>Actinomycetota</taxon>
        <taxon>Actinomycetes</taxon>
        <taxon>Micromonosporales</taxon>
        <taxon>Micromonosporaceae</taxon>
        <taxon>Micromonospora</taxon>
    </lineage>
</organism>
<evidence type="ECO:0000313" key="5">
    <source>
        <dbReference type="Proteomes" id="UP000647017"/>
    </source>
</evidence>
<dbReference type="PANTHER" id="PTHR43666">
    <property type="entry name" value="TLDD PROTEIN"/>
    <property type="match status" value="1"/>
</dbReference>
<reference evidence="4 5" key="1">
    <citation type="submission" date="2021-01" db="EMBL/GenBank/DDBJ databases">
        <title>Whole genome shotgun sequence of Verrucosispora andamanensis NBRC 109075.</title>
        <authorList>
            <person name="Komaki H."/>
            <person name="Tamura T."/>
        </authorList>
    </citation>
    <scope>NUCLEOTIDE SEQUENCE [LARGE SCALE GENOMIC DNA]</scope>
    <source>
        <strain evidence="4 5">NBRC 109075</strain>
    </source>
</reference>
<evidence type="ECO:0000259" key="2">
    <source>
        <dbReference type="Pfam" id="PF01523"/>
    </source>
</evidence>
<evidence type="ECO:0000313" key="4">
    <source>
        <dbReference type="EMBL" id="GIJ10437.1"/>
    </source>
</evidence>
<dbReference type="InterPro" id="IPR036059">
    <property type="entry name" value="TldD/PmbA_sf"/>
</dbReference>
<dbReference type="EMBL" id="BOOZ01000020">
    <property type="protein sequence ID" value="GIJ10437.1"/>
    <property type="molecule type" value="Genomic_DNA"/>
</dbReference>
<accession>A0ABQ4HXT4</accession>
<feature type="domain" description="Metalloprotease TldD/E N-terminal" evidence="2">
    <location>
        <begin position="33"/>
        <end position="97"/>
    </location>
</feature>
<dbReference type="PANTHER" id="PTHR43666:SF1">
    <property type="entry name" value="CONSERVED PROTEIN"/>
    <property type="match status" value="1"/>
</dbReference>
<dbReference type="RefSeq" id="WP_239099145.1">
    <property type="nucleotide sequence ID" value="NZ_BOOZ01000020.1"/>
</dbReference>
<sequence>MTGVPAQAGDAELDLAGRVVDLVARLAGTAAQAEVTVTRVESALTRFANSAIHQNVASSSVDVRLRVHLAGRTVAGSGNAVTDDGLRALVERVLTAARITPPDPAWPGLTPAAPVATAPEWDAATAHAGPAERAALVRAFVDAAGGLETAGYCRTGHRVAAFANSAGHSAQGQAADAAMDGIARTGDADGSAQQHVDRLADLDGAGLGWRAAAKARAAARPVELPPGRYPVVLEPTAVADLLQNLAWYGFNGRRYAEHQSFAALGVSQFDRAVTLVDDPLAASGLPFDLEGTPSRALTLVDAGTTSAVAHDRRSAAELGVASTGHAWAGGATVGPIPRNLRLSAAGTAGPADATGAFLARGQGVAGPGATATGVAAGGAGGPGGAGPATDARAGAITDPDTAALVSRMERGLLVSDFWYTRVLDPLSLVITGLTRNGLWLVEDGQVTRAVRDLRFTESYPRALAPGAVLELGRHAVRLPDRTDGGWWEAPSLRLASWNFTGGASG</sequence>